<dbReference type="GO" id="GO:0006935">
    <property type="term" value="P:chemotaxis"/>
    <property type="evidence" value="ECO:0007669"/>
    <property type="project" value="InterPro"/>
</dbReference>
<evidence type="ECO:0000313" key="8">
    <source>
        <dbReference type="EMBL" id="MBT0666093.1"/>
    </source>
</evidence>
<evidence type="ECO:0000256" key="3">
    <source>
        <dbReference type="ARBA" id="ARBA00029447"/>
    </source>
</evidence>
<evidence type="ECO:0000313" key="9">
    <source>
        <dbReference type="Proteomes" id="UP000811899"/>
    </source>
</evidence>
<evidence type="ECO:0000256" key="1">
    <source>
        <dbReference type="ARBA" id="ARBA00004370"/>
    </source>
</evidence>
<dbReference type="PROSITE" id="PS50885">
    <property type="entry name" value="HAMP"/>
    <property type="match status" value="1"/>
</dbReference>
<dbReference type="SMART" id="SM00283">
    <property type="entry name" value="MA"/>
    <property type="match status" value="1"/>
</dbReference>
<dbReference type="RefSeq" id="WP_214172858.1">
    <property type="nucleotide sequence ID" value="NZ_JAHCVJ010000008.1"/>
</dbReference>
<evidence type="ECO:0000256" key="2">
    <source>
        <dbReference type="ARBA" id="ARBA00023224"/>
    </source>
</evidence>
<dbReference type="EMBL" id="JAHCVJ010000008">
    <property type="protein sequence ID" value="MBT0666093.1"/>
    <property type="molecule type" value="Genomic_DNA"/>
</dbReference>
<dbReference type="InterPro" id="IPR024478">
    <property type="entry name" value="HlyB_4HB_MCP"/>
</dbReference>
<comment type="subcellular location">
    <subcellularLocation>
        <location evidence="1">Membrane</location>
    </subcellularLocation>
</comment>
<evidence type="ECO:0000256" key="5">
    <source>
        <dbReference type="SAM" id="Phobius"/>
    </source>
</evidence>
<keyword evidence="5" id="KW-0812">Transmembrane</keyword>
<proteinExistence type="inferred from homology"/>
<dbReference type="GO" id="GO:0004888">
    <property type="term" value="F:transmembrane signaling receptor activity"/>
    <property type="evidence" value="ECO:0007669"/>
    <property type="project" value="InterPro"/>
</dbReference>
<dbReference type="AlphaFoldDB" id="A0AAW4L537"/>
<dbReference type="PANTHER" id="PTHR32089">
    <property type="entry name" value="METHYL-ACCEPTING CHEMOTAXIS PROTEIN MCPB"/>
    <property type="match status" value="1"/>
</dbReference>
<dbReference type="CDD" id="cd06225">
    <property type="entry name" value="HAMP"/>
    <property type="match status" value="1"/>
</dbReference>
<feature type="domain" description="HAMP" evidence="7">
    <location>
        <begin position="217"/>
        <end position="271"/>
    </location>
</feature>
<evidence type="ECO:0000259" key="6">
    <source>
        <dbReference type="PROSITE" id="PS50111"/>
    </source>
</evidence>
<gene>
    <name evidence="8" type="ORF">KI809_17410</name>
</gene>
<dbReference type="CDD" id="cd11386">
    <property type="entry name" value="MCP_signal"/>
    <property type="match status" value="1"/>
</dbReference>
<dbReference type="PANTHER" id="PTHR32089:SF112">
    <property type="entry name" value="LYSOZYME-LIKE PROTEIN-RELATED"/>
    <property type="match status" value="1"/>
</dbReference>
<dbReference type="GO" id="GO:0016020">
    <property type="term" value="C:membrane"/>
    <property type="evidence" value="ECO:0007669"/>
    <property type="project" value="UniProtKB-SubCell"/>
</dbReference>
<keyword evidence="9" id="KW-1185">Reference proteome</keyword>
<organism evidence="8 9">
    <name type="scientific">Geoanaerobacter pelophilus</name>
    <dbReference type="NCBI Taxonomy" id="60036"/>
    <lineage>
        <taxon>Bacteria</taxon>
        <taxon>Pseudomonadati</taxon>
        <taxon>Thermodesulfobacteriota</taxon>
        <taxon>Desulfuromonadia</taxon>
        <taxon>Geobacterales</taxon>
        <taxon>Geobacteraceae</taxon>
        <taxon>Geoanaerobacter</taxon>
    </lineage>
</organism>
<dbReference type="SUPFAM" id="SSF58104">
    <property type="entry name" value="Methyl-accepting chemotaxis protein (MCP) signaling domain"/>
    <property type="match status" value="1"/>
</dbReference>
<sequence>MFSNVRIATRLMILIAVFSLALVAVGAAGLSSLKRANHDLKVSDEGQAHIAMLSDMDKQFLQIRLNLVYMLALTDPGKLKEKADDMARRAENIRGIIARLSRSGLEPKEQELLKQFTEGFEAYYVNGLKLAEMAQSAALSGKAEERAAATGYATNSVAPLYIKPGETVATIVAFNLKEAEDAYKESLAEYHNTFAFMLILMLAAIVCGVILGIVISRSCTRPLSRMLEMLRDIADGEGDLTKRLEVSGKNELTDVAVAFNSFVDKLHRIIYKVAHNSTQVASAAVQLSATSQQMANGSEEMACQTVTVATAGEQMAATSGDIARNCLMAAKGSQQANTVAMNGAEVVEQSIEIMSHIAERVMRTAKTIENLGSRSDQIGEIVGTIQDIADQTNLLALNAAIEAARAGEQGRGFAVVADEVRALAERTTKATREIGDMIRAIQKETKDAVGEMEEGVHQVERGTTEAARSSEALQEILGQINSVTTQVNQIATAAEEQTATTKDINSNIQHITVGVGETAKGAQESAQAAEQLSRLSEELNTLVSQFKLAA</sequence>
<dbReference type="Proteomes" id="UP000811899">
    <property type="component" value="Unassembled WGS sequence"/>
</dbReference>
<keyword evidence="5" id="KW-1133">Transmembrane helix</keyword>
<dbReference type="Pfam" id="PF00015">
    <property type="entry name" value="MCPsignal"/>
    <property type="match status" value="1"/>
</dbReference>
<dbReference type="GO" id="GO:0007165">
    <property type="term" value="P:signal transduction"/>
    <property type="evidence" value="ECO:0007669"/>
    <property type="project" value="UniProtKB-KW"/>
</dbReference>
<dbReference type="Pfam" id="PF12729">
    <property type="entry name" value="4HB_MCP_1"/>
    <property type="match status" value="1"/>
</dbReference>
<protein>
    <submittedName>
        <fullName evidence="8">MCP four helix bundle domain-containing protein</fullName>
    </submittedName>
</protein>
<dbReference type="SMART" id="SM00304">
    <property type="entry name" value="HAMP"/>
    <property type="match status" value="1"/>
</dbReference>
<evidence type="ECO:0000256" key="4">
    <source>
        <dbReference type="PROSITE-ProRule" id="PRU00284"/>
    </source>
</evidence>
<keyword evidence="2 4" id="KW-0807">Transducer</keyword>
<name>A0AAW4L537_9BACT</name>
<dbReference type="Pfam" id="PF00672">
    <property type="entry name" value="HAMP"/>
    <property type="match status" value="1"/>
</dbReference>
<reference evidence="8 9" key="1">
    <citation type="submission" date="2021-05" db="EMBL/GenBank/DDBJ databases">
        <title>The draft genome of Geobacter pelophilus DSM 12255.</title>
        <authorList>
            <person name="Xu Z."/>
            <person name="Masuda Y."/>
            <person name="Itoh H."/>
            <person name="Senoo K."/>
        </authorList>
    </citation>
    <scope>NUCLEOTIDE SEQUENCE [LARGE SCALE GENOMIC DNA]</scope>
    <source>
        <strain evidence="8 9">DSM 12255</strain>
    </source>
</reference>
<dbReference type="InterPro" id="IPR004089">
    <property type="entry name" value="MCPsignal_dom"/>
</dbReference>
<feature type="transmembrane region" description="Helical" evidence="5">
    <location>
        <begin position="194"/>
        <end position="216"/>
    </location>
</feature>
<dbReference type="FunFam" id="1.10.287.950:FF:000001">
    <property type="entry name" value="Methyl-accepting chemotaxis sensory transducer"/>
    <property type="match status" value="1"/>
</dbReference>
<dbReference type="PROSITE" id="PS50111">
    <property type="entry name" value="CHEMOTAXIS_TRANSDUC_2"/>
    <property type="match status" value="1"/>
</dbReference>
<dbReference type="Gene3D" id="1.10.287.950">
    <property type="entry name" value="Methyl-accepting chemotaxis protein"/>
    <property type="match status" value="1"/>
</dbReference>
<accession>A0AAW4L537</accession>
<feature type="domain" description="Methyl-accepting transducer" evidence="6">
    <location>
        <begin position="276"/>
        <end position="512"/>
    </location>
</feature>
<dbReference type="PRINTS" id="PR00260">
    <property type="entry name" value="CHEMTRNSDUCR"/>
</dbReference>
<keyword evidence="5" id="KW-0472">Membrane</keyword>
<dbReference type="InterPro" id="IPR004090">
    <property type="entry name" value="Chemotax_Me-accpt_rcpt"/>
</dbReference>
<dbReference type="InterPro" id="IPR003660">
    <property type="entry name" value="HAMP_dom"/>
</dbReference>
<comment type="caution">
    <text evidence="8">The sequence shown here is derived from an EMBL/GenBank/DDBJ whole genome shotgun (WGS) entry which is preliminary data.</text>
</comment>
<comment type="similarity">
    <text evidence="3">Belongs to the methyl-accepting chemotaxis (MCP) protein family.</text>
</comment>
<evidence type="ECO:0000259" key="7">
    <source>
        <dbReference type="PROSITE" id="PS50885"/>
    </source>
</evidence>